<evidence type="ECO:0000313" key="2">
    <source>
        <dbReference type="Proteomes" id="UP001058074"/>
    </source>
</evidence>
<name>A0ACB5RB61_9CLOT</name>
<organism evidence="1 2">
    <name type="scientific">Inconstantimicrobium mannanitabidum</name>
    <dbReference type="NCBI Taxonomy" id="1604901"/>
    <lineage>
        <taxon>Bacteria</taxon>
        <taxon>Bacillati</taxon>
        <taxon>Bacillota</taxon>
        <taxon>Clostridia</taxon>
        <taxon>Eubacteriales</taxon>
        <taxon>Clostridiaceae</taxon>
        <taxon>Inconstantimicrobium</taxon>
    </lineage>
</organism>
<dbReference type="Proteomes" id="UP001058074">
    <property type="component" value="Unassembled WGS sequence"/>
</dbReference>
<evidence type="ECO:0000313" key="1">
    <source>
        <dbReference type="EMBL" id="GKX66442.1"/>
    </source>
</evidence>
<proteinExistence type="predicted"/>
<accession>A0ACB5RB61</accession>
<dbReference type="EMBL" id="BROD01000001">
    <property type="protein sequence ID" value="GKX66442.1"/>
    <property type="molecule type" value="Genomic_DNA"/>
</dbReference>
<keyword evidence="2" id="KW-1185">Reference proteome</keyword>
<gene>
    <name evidence="1" type="ORF">rsdtw13_17000</name>
</gene>
<protein>
    <submittedName>
        <fullName evidence="1">Uncharacterized protein</fullName>
    </submittedName>
</protein>
<comment type="caution">
    <text evidence="1">The sequence shown here is derived from an EMBL/GenBank/DDBJ whole genome shotgun (WGS) entry which is preliminary data.</text>
</comment>
<reference evidence="1" key="1">
    <citation type="journal article" date="2025" name="Int. J. Syst. Evol. Microbiol.">
        <title>Inconstantimicrobium mannanitabidum sp. nov., a novel member of the family Clostridiaceae isolated from anoxic soil under the treatment of reductive soil disinfestation.</title>
        <authorList>
            <person name="Ueki A."/>
            <person name="Tonouchi A."/>
            <person name="Honma S."/>
            <person name="Kaku N."/>
            <person name="Ueki K."/>
        </authorList>
    </citation>
    <scope>NUCLEOTIDE SEQUENCE</scope>
    <source>
        <strain evidence="1">TW13</strain>
    </source>
</reference>
<sequence length="270" mass="31763">MMNVNEVCKIINLQEHITKEVIKFDKNFNYSIIQKSITKFQDRNTREEGRLEIKNILGEDEDGVKILSCMLYCAAECYAKYEQLGISDKIFTDTMKCFTRFINEHYESYGYYAFDRDWWTTRQISLQLLRIGQLEYELGIMDGEKTVKLHIPSDADITQEKCDESLSEAKKLIEAKFPAYAKCEWTCFSWLLSPALKKLLTANSNILRFQKRFRILSCNEDEDEFLEWVYKRKDYPLNELPENTTLQINMKKYLLSGGKVGEAFGIMKLK</sequence>